<dbReference type="Proteomes" id="UP000069135">
    <property type="component" value="Chromosome"/>
</dbReference>
<dbReference type="SUPFAM" id="SSF53756">
    <property type="entry name" value="UDP-Glycosyltransferase/glycogen phosphorylase"/>
    <property type="match status" value="1"/>
</dbReference>
<name>A0A0S1SLN4_9BACT</name>
<dbReference type="EMBL" id="CP013065">
    <property type="protein sequence ID" value="ALM13543.1"/>
    <property type="molecule type" value="Genomic_DNA"/>
</dbReference>
<accession>A0A0S1SKJ6</accession>
<dbReference type="Pfam" id="PF00534">
    <property type="entry name" value="Glycos_transf_1"/>
    <property type="match status" value="1"/>
</dbReference>
<dbReference type="InterPro" id="IPR001296">
    <property type="entry name" value="Glyco_trans_1"/>
</dbReference>
<accession>A0A0S1SLN4</accession>
<evidence type="ECO:0000313" key="4">
    <source>
        <dbReference type="Proteomes" id="UP000069135"/>
    </source>
</evidence>
<dbReference type="Pfam" id="PF13439">
    <property type="entry name" value="Glyco_transf_4"/>
    <property type="match status" value="1"/>
</dbReference>
<dbReference type="PANTHER" id="PTHR45947">
    <property type="entry name" value="SULFOQUINOVOSYL TRANSFERASE SQD2"/>
    <property type="match status" value="1"/>
</dbReference>
<organism evidence="3 4">
    <name type="scientific">Candidatus Peribacter riflensis</name>
    <dbReference type="NCBI Taxonomy" id="1735162"/>
    <lineage>
        <taxon>Bacteria</taxon>
        <taxon>Candidatus Peregrinibacteriota</taxon>
        <taxon>Candidatus Peribacteria</taxon>
        <taxon>Candidatus Peribacterales</taxon>
        <taxon>Candidatus Peribacteraceae</taxon>
        <taxon>Candidatus Peribacter</taxon>
    </lineage>
</organism>
<proteinExistence type="predicted"/>
<dbReference type="PANTHER" id="PTHR45947:SF3">
    <property type="entry name" value="SULFOQUINOVOSYL TRANSFERASE SQD2"/>
    <property type="match status" value="1"/>
</dbReference>
<evidence type="ECO:0000313" key="3">
    <source>
        <dbReference type="EMBL" id="ALM13543.1"/>
    </source>
</evidence>
<accession>A0A0S1ST86</accession>
<reference evidence="3 4" key="2">
    <citation type="journal article" date="2016" name="PeerJ">
        <title>Analysis of five complete genome sequences for members of the class Peribacteria in the recently recognized Peregrinibacteria bacterial phylum.</title>
        <authorList>
            <person name="Anantharaman K."/>
            <person name="Brown C.T."/>
            <person name="Burstein D."/>
            <person name="Castelle C.J."/>
            <person name="Probst A.J."/>
            <person name="Thomas B.C."/>
            <person name="Williams K.H."/>
            <person name="Banfield J.F."/>
        </authorList>
    </citation>
    <scope>NUCLEOTIDE SEQUENCE [LARGE SCALE GENOMIC DNA]</scope>
    <source>
        <strain evidence="3">RIFOXYD1_FULL_PER-ii_59_16</strain>
    </source>
</reference>
<feature type="domain" description="Glycosyltransferase subfamily 4-like N-terminal" evidence="2">
    <location>
        <begin position="30"/>
        <end position="188"/>
    </location>
</feature>
<feature type="domain" description="Glycosyl transferase family 1" evidence="1">
    <location>
        <begin position="197"/>
        <end position="389"/>
    </location>
</feature>
<accession>A0A0S1SX91</accession>
<protein>
    <submittedName>
        <fullName evidence="3">Uncharacterized protein</fullName>
    </submittedName>
</protein>
<sequence length="411" mass="45325">MPSSTSSDSMRITYISQARFPTEKAHGHQIAQVCAAMTRLGHSVTVVAPDVHGTVRKDPRSYYGLQQTFDVTRLPVFDALNARWIPGPLAFFFTMRSYERALRIFLRSHPADLLYTRSPRLAPSLLATGMPVILELHTLPLRTAAFVRTCRQCRLVVCLTTPMRDALIAWGIDPEQVVTEGDGVDPQRFAHLLSSADARREWQLPPDRRIAVYVGSLVTRGTIEKGVRELLEAVAILKGGEGSKEGKVGQVGKVGKEGEGIFCWVIGGPRDQVERYRTIARQLGLSDENVRFEGPVPNARVPSILAAADVCVYPAPASLHPFFLRDTSPLKVFEYLAAGKPTVCADLPPLRGVIDPSLVHFFPAGDAPALAAAIEEACSHPRINEEKRRTLIAHVAWDARMERILQSSRLV</sequence>
<gene>
    <name evidence="3" type="ORF">PeribacterD1_0875</name>
</gene>
<dbReference type="InterPro" id="IPR028098">
    <property type="entry name" value="Glyco_trans_4-like_N"/>
</dbReference>
<dbReference type="STRING" id="1735162.PeribacterB2_0877"/>
<evidence type="ECO:0000259" key="1">
    <source>
        <dbReference type="Pfam" id="PF00534"/>
    </source>
</evidence>
<accession>A0A0S1SJ20</accession>
<reference evidence="4" key="1">
    <citation type="submission" date="2015-10" db="EMBL/GenBank/DDBJ databases">
        <title>Analysis of five complete genome sequences for members of the class Peribacteria in the recently recognized Peregrinibacteria bacterial phylum.</title>
        <authorList>
            <person name="Anantharaman K."/>
            <person name="Brown C.T."/>
            <person name="Burstein D."/>
            <person name="Castelle C.J."/>
            <person name="Probst A.J."/>
            <person name="Thomas B.C."/>
            <person name="Williams K.H."/>
            <person name="Banfield J.F."/>
        </authorList>
    </citation>
    <scope>NUCLEOTIDE SEQUENCE [LARGE SCALE GENOMIC DNA]</scope>
</reference>
<dbReference type="InterPro" id="IPR050194">
    <property type="entry name" value="Glycosyltransferase_grp1"/>
</dbReference>
<dbReference type="Gene3D" id="3.40.50.2000">
    <property type="entry name" value="Glycogen Phosphorylase B"/>
    <property type="match status" value="2"/>
</dbReference>
<dbReference type="GO" id="GO:0016757">
    <property type="term" value="F:glycosyltransferase activity"/>
    <property type="evidence" value="ECO:0007669"/>
    <property type="project" value="TreeGrafter"/>
</dbReference>
<evidence type="ECO:0000259" key="2">
    <source>
        <dbReference type="Pfam" id="PF13439"/>
    </source>
</evidence>
<dbReference type="KEGG" id="prf:PeribacterA2_0875"/>
<dbReference type="AlphaFoldDB" id="A0A0S1SLN4"/>